<dbReference type="EMBL" id="VSSQ01065260">
    <property type="protein sequence ID" value="MPN18008.1"/>
    <property type="molecule type" value="Genomic_DNA"/>
</dbReference>
<evidence type="ECO:0000313" key="2">
    <source>
        <dbReference type="EMBL" id="MPN18008.1"/>
    </source>
</evidence>
<dbReference type="AlphaFoldDB" id="A0A645FU57"/>
<proteinExistence type="predicted"/>
<comment type="caution">
    <text evidence="2">The sequence shown here is derived from an EMBL/GenBank/DDBJ whole genome shotgun (WGS) entry which is preliminary data.</text>
</comment>
<keyword evidence="1" id="KW-0472">Membrane</keyword>
<name>A0A645FU57_9ZZZZ</name>
<gene>
    <name evidence="2" type="ORF">SDC9_165366</name>
</gene>
<feature type="transmembrane region" description="Helical" evidence="1">
    <location>
        <begin position="20"/>
        <end position="41"/>
    </location>
</feature>
<evidence type="ECO:0000256" key="1">
    <source>
        <dbReference type="SAM" id="Phobius"/>
    </source>
</evidence>
<reference evidence="2" key="1">
    <citation type="submission" date="2019-08" db="EMBL/GenBank/DDBJ databases">
        <authorList>
            <person name="Kucharzyk K."/>
            <person name="Murdoch R.W."/>
            <person name="Higgins S."/>
            <person name="Loffler F."/>
        </authorList>
    </citation>
    <scope>NUCLEOTIDE SEQUENCE</scope>
</reference>
<keyword evidence="1" id="KW-1133">Transmembrane helix</keyword>
<protein>
    <submittedName>
        <fullName evidence="2">Uncharacterized protein</fullName>
    </submittedName>
</protein>
<organism evidence="2">
    <name type="scientific">bioreactor metagenome</name>
    <dbReference type="NCBI Taxonomy" id="1076179"/>
    <lineage>
        <taxon>unclassified sequences</taxon>
        <taxon>metagenomes</taxon>
        <taxon>ecological metagenomes</taxon>
    </lineage>
</organism>
<sequence length="140" mass="14937">MNEQPLRPIKRSGAFSPVLMELTIIILFFAISTSIVVRLIASASAISDESRYHTRALQAMETVAEQIKADPVGDGAVNTCGVRSFSVEVAPDLQVNAIVTGDPSPKNGTLYEIELNVTGENGAVYSLDAARYVPDAEVSP</sequence>
<accession>A0A645FU57</accession>
<keyword evidence="1" id="KW-0812">Transmembrane</keyword>